<accession>A0A1C3L392</accession>
<name>A0A1C3L392_PLAMA</name>
<feature type="transmembrane region" description="Helical" evidence="1">
    <location>
        <begin position="211"/>
        <end position="234"/>
    </location>
</feature>
<dbReference type="AlphaFoldDB" id="A0A1C3L392"/>
<evidence type="ECO:0000256" key="1">
    <source>
        <dbReference type="SAM" id="Phobius"/>
    </source>
</evidence>
<keyword evidence="1" id="KW-1133">Transmembrane helix</keyword>
<dbReference type="Proteomes" id="UP000219799">
    <property type="component" value="Chromosome 14"/>
</dbReference>
<evidence type="ECO:0000313" key="2">
    <source>
        <dbReference type="EMBL" id="SBT81019.1"/>
    </source>
</evidence>
<protein>
    <submittedName>
        <fullName evidence="2">Uncharacterized protein</fullName>
    </submittedName>
</protein>
<dbReference type="EMBL" id="LT594502">
    <property type="protein sequence ID" value="SBT81019.1"/>
    <property type="molecule type" value="Genomic_DNA"/>
</dbReference>
<keyword evidence="1" id="KW-0812">Transmembrane</keyword>
<gene>
    <name evidence="2" type="primary">PmlGA01_140051900</name>
    <name evidence="2" type="ORF">PMLGA01_140051900</name>
</gene>
<evidence type="ECO:0000313" key="3">
    <source>
        <dbReference type="Proteomes" id="UP000219799"/>
    </source>
</evidence>
<reference evidence="2 3" key="1">
    <citation type="submission" date="2016-06" db="EMBL/GenBank/DDBJ databases">
        <authorList>
            <consortium name="Pathogen Informatics"/>
        </authorList>
    </citation>
    <scope>NUCLEOTIDE SEQUENCE [LARGE SCALE GENOMIC DNA]</scope>
    <source>
        <strain evidence="2">PmlGA01</strain>
    </source>
</reference>
<dbReference type="VEuPathDB" id="PlasmoDB:PmUG01_14068200"/>
<organism evidence="2 3">
    <name type="scientific">Plasmodium malariae</name>
    <dbReference type="NCBI Taxonomy" id="5858"/>
    <lineage>
        <taxon>Eukaryota</taxon>
        <taxon>Sar</taxon>
        <taxon>Alveolata</taxon>
        <taxon>Apicomplexa</taxon>
        <taxon>Aconoidasida</taxon>
        <taxon>Haemosporida</taxon>
        <taxon>Plasmodiidae</taxon>
        <taxon>Plasmodium</taxon>
        <taxon>Plasmodium (Plasmodium)</taxon>
    </lineage>
</organism>
<keyword evidence="1" id="KW-0472">Membrane</keyword>
<proteinExistence type="predicted"/>
<sequence length="430" mass="51357">MTPLLNKYIQTLRYALNGRYTWRYVYFTLQRSKCNNIERKTCTSQVKPKENEDVLKVLRRNNFPLNINFNKIGTFTVFKGGGGEGGGENLLYDRIICQPSSYEQLEKFIHILEKEEIINSFDIYYYEDMLSNIKLNRAQNMREIFINVKEIMENKKIKNDEKKKFLEKKNINSLYYYNIQRYEHNVDPSSFLIDKKRLTKEEYTYQYISTALPYICFIFMLFFPHFLICFYIPYIKKKNEGQRKLCQILQFKQSIHSYKDIKPEQVINVIDNNVKTIIFFYNNNIFLNMYIKSLMVDLSKIFKSNYVPVNVVGIDTSKYGIHYNVLKDVNENLFPVLYFILPYHYNNDSAVLKIEKPLTLENILSQIKDFVHVPRTAFHQIKELNTLNSKLKKCIFEHEIMSKRKEDILYEYGSEVAHLSCLHYSDKVSF</sequence>